<keyword evidence="5" id="KW-0805">Transcription regulation</keyword>
<reference evidence="7 8" key="1">
    <citation type="submission" date="2020-04" db="EMBL/GenBank/DDBJ databases">
        <title>MicrobeNet Type strains.</title>
        <authorList>
            <person name="Nicholson A.C."/>
        </authorList>
    </citation>
    <scope>NUCLEOTIDE SEQUENCE [LARGE SCALE GENOMIC DNA]</scope>
    <source>
        <strain evidence="7 8">CCUG 61472</strain>
    </source>
</reference>
<dbReference type="RefSeq" id="WP_168721736.1">
    <property type="nucleotide sequence ID" value="NZ_JAAXPN010000002.1"/>
</dbReference>
<feature type="binding site" evidence="5">
    <location>
        <position position="181"/>
    </location>
    <ligand>
        <name>biotin</name>
        <dbReference type="ChEBI" id="CHEBI:57586"/>
    </ligand>
</feature>
<dbReference type="Pfam" id="PF08279">
    <property type="entry name" value="HTH_11"/>
    <property type="match status" value="1"/>
</dbReference>
<dbReference type="EC" id="6.3.4.15" evidence="5"/>
<evidence type="ECO:0000256" key="1">
    <source>
        <dbReference type="ARBA" id="ARBA00022598"/>
    </source>
</evidence>
<dbReference type="InterPro" id="IPR036390">
    <property type="entry name" value="WH_DNA-bd_sf"/>
</dbReference>
<comment type="caution">
    <text evidence="7">The sequence shown here is derived from an EMBL/GenBank/DDBJ whole genome shotgun (WGS) entry which is preliminary data.</text>
</comment>
<dbReference type="SUPFAM" id="SSF46785">
    <property type="entry name" value="Winged helix' DNA-binding domain"/>
    <property type="match status" value="1"/>
</dbReference>
<dbReference type="GO" id="GO:0006355">
    <property type="term" value="P:regulation of DNA-templated transcription"/>
    <property type="evidence" value="ECO:0007669"/>
    <property type="project" value="UniProtKB-UniRule"/>
</dbReference>
<dbReference type="Gene3D" id="1.10.10.10">
    <property type="entry name" value="Winged helix-like DNA-binding domain superfamily/Winged helix DNA-binding domain"/>
    <property type="match status" value="1"/>
</dbReference>
<dbReference type="InterPro" id="IPR003142">
    <property type="entry name" value="BPL_C"/>
</dbReference>
<accession>A0A7X6N396</accession>
<dbReference type="InterPro" id="IPR013196">
    <property type="entry name" value="HTH_11"/>
</dbReference>
<dbReference type="GO" id="GO:0016740">
    <property type="term" value="F:transferase activity"/>
    <property type="evidence" value="ECO:0007669"/>
    <property type="project" value="UniProtKB-ARBA"/>
</dbReference>
<dbReference type="GO" id="GO:0009249">
    <property type="term" value="P:protein lipoylation"/>
    <property type="evidence" value="ECO:0007669"/>
    <property type="project" value="UniProtKB-ARBA"/>
</dbReference>
<dbReference type="InterPro" id="IPR004408">
    <property type="entry name" value="Biotin_CoA_COase_ligase"/>
</dbReference>
<feature type="binding site" evidence="5">
    <location>
        <position position="110"/>
    </location>
    <ligand>
        <name>biotin</name>
        <dbReference type="ChEBI" id="CHEBI:57586"/>
    </ligand>
</feature>
<feature type="DNA-binding region" description="H-T-H motif" evidence="5">
    <location>
        <begin position="19"/>
        <end position="38"/>
    </location>
</feature>
<comment type="similarity">
    <text evidence="5">Belongs to the biotin--protein ligase family.</text>
</comment>
<organism evidence="7 8">
    <name type="scientific">Periweissella fabalis</name>
    <dbReference type="NCBI Taxonomy" id="1070421"/>
    <lineage>
        <taxon>Bacteria</taxon>
        <taxon>Bacillati</taxon>
        <taxon>Bacillota</taxon>
        <taxon>Bacilli</taxon>
        <taxon>Lactobacillales</taxon>
        <taxon>Lactobacillaceae</taxon>
        <taxon>Periweissella</taxon>
    </lineage>
</organism>
<keyword evidence="2 5" id="KW-0547">Nucleotide-binding</keyword>
<dbReference type="Pfam" id="PF02237">
    <property type="entry name" value="BPL_C"/>
    <property type="match status" value="1"/>
</dbReference>
<dbReference type="SUPFAM" id="SSF50037">
    <property type="entry name" value="C-terminal domain of transcriptional repressors"/>
    <property type="match status" value="1"/>
</dbReference>
<dbReference type="InterPro" id="IPR045864">
    <property type="entry name" value="aa-tRNA-synth_II/BPL/LPL"/>
</dbReference>
<dbReference type="Gene3D" id="2.30.30.100">
    <property type="match status" value="1"/>
</dbReference>
<keyword evidence="8" id="KW-1185">Reference proteome</keyword>
<evidence type="ECO:0000313" key="8">
    <source>
        <dbReference type="Proteomes" id="UP000549765"/>
    </source>
</evidence>
<dbReference type="Gene3D" id="3.30.930.10">
    <property type="entry name" value="Bira Bifunctional Protein, Domain 2"/>
    <property type="match status" value="1"/>
</dbReference>
<sequence>MKEEILSYLMQHPTEDTSGERLAERYQVSRNAVWKVIKQLQAEGYLIESQHRRGYRYLGTKNLSAEQIALHLGHTLKVQVFQTIDSTNKLAKQLATENPSQPLAIIANQQTAGYGRYGRDYYSPKDTGVYISLLLPMTNKDVTSGLFTTGAAVAVTKVFETLYHINLQIKWVNDLIYNNRKIAGIMTEGITDFETGSLSYVIVGIGINLTTSNFPISMQNKAGSLNLQELDRNLLVAHLLDEMYRLLMGELTPDILNYYREHSLVIGHEIILDQRGKLVQGRVIDINNEGAIVVSTNTGLQTFSSGEITKVKLLDGEYHG</sequence>
<comment type="function">
    <text evidence="5">Acts both as a biotin--[acetyl-CoA-carboxylase] ligase and a repressor.</text>
</comment>
<gene>
    <name evidence="5" type="primary">birA</name>
    <name evidence="7" type="ORF">HF964_03820</name>
</gene>
<keyword evidence="5" id="KW-0678">Repressor</keyword>
<dbReference type="SUPFAM" id="SSF55681">
    <property type="entry name" value="Class II aaRS and biotin synthetases"/>
    <property type="match status" value="1"/>
</dbReference>
<dbReference type="EMBL" id="JAAXPN010000002">
    <property type="protein sequence ID" value="NKZ23937.1"/>
    <property type="molecule type" value="Genomic_DNA"/>
</dbReference>
<dbReference type="InterPro" id="IPR004143">
    <property type="entry name" value="BPL_LPL_catalytic"/>
</dbReference>
<proteinExistence type="inferred from homology"/>
<comment type="caution">
    <text evidence="5">Lacks conserved residue(s) required for the propagation of feature annotation.</text>
</comment>
<evidence type="ECO:0000259" key="6">
    <source>
        <dbReference type="PROSITE" id="PS51733"/>
    </source>
</evidence>
<dbReference type="PANTHER" id="PTHR12835:SF5">
    <property type="entry name" value="BIOTIN--PROTEIN LIGASE"/>
    <property type="match status" value="1"/>
</dbReference>
<keyword evidence="1 5" id="KW-0436">Ligase</keyword>
<evidence type="ECO:0000256" key="4">
    <source>
        <dbReference type="ARBA" id="ARBA00023267"/>
    </source>
</evidence>
<dbReference type="GO" id="GO:0005737">
    <property type="term" value="C:cytoplasm"/>
    <property type="evidence" value="ECO:0007669"/>
    <property type="project" value="TreeGrafter"/>
</dbReference>
<protein>
    <recommendedName>
        <fullName evidence="5">Bifunctional ligase/repressor BirA</fullName>
    </recommendedName>
    <alternativeName>
        <fullName evidence="5">Biotin--[acetyl-CoA-carboxylase] ligase</fullName>
        <ecNumber evidence="5">6.3.4.15</ecNumber>
    </alternativeName>
    <alternativeName>
        <fullName evidence="5">Biotin--protein ligase</fullName>
    </alternativeName>
    <alternativeName>
        <fullName evidence="5">Biotin-[acetyl-CoA carboxylase] synthetase</fullName>
    </alternativeName>
</protein>
<dbReference type="AlphaFoldDB" id="A0A7X6N396"/>
<evidence type="ECO:0000313" key="7">
    <source>
        <dbReference type="EMBL" id="NKZ23937.1"/>
    </source>
</evidence>
<dbReference type="NCBIfam" id="TIGR00121">
    <property type="entry name" value="birA_ligase"/>
    <property type="match status" value="1"/>
</dbReference>
<evidence type="ECO:0000256" key="3">
    <source>
        <dbReference type="ARBA" id="ARBA00022840"/>
    </source>
</evidence>
<dbReference type="Pfam" id="PF03099">
    <property type="entry name" value="BPL_LplA_LipB"/>
    <property type="match status" value="1"/>
</dbReference>
<evidence type="ECO:0000256" key="2">
    <source>
        <dbReference type="ARBA" id="ARBA00022741"/>
    </source>
</evidence>
<dbReference type="PANTHER" id="PTHR12835">
    <property type="entry name" value="BIOTIN PROTEIN LIGASE"/>
    <property type="match status" value="1"/>
</dbReference>
<keyword evidence="5" id="KW-0804">Transcription</keyword>
<keyword evidence="3 5" id="KW-0067">ATP-binding</keyword>
<keyword evidence="5" id="KW-0238">DNA-binding</keyword>
<dbReference type="InterPro" id="IPR030855">
    <property type="entry name" value="Bifunct_BirA"/>
</dbReference>
<dbReference type="GO" id="GO:0005524">
    <property type="term" value="F:ATP binding"/>
    <property type="evidence" value="ECO:0007669"/>
    <property type="project" value="UniProtKB-UniRule"/>
</dbReference>
<keyword evidence="4 5" id="KW-0092">Biotin</keyword>
<dbReference type="HAMAP" id="MF_00978">
    <property type="entry name" value="Bifunct_BirA"/>
    <property type="match status" value="1"/>
</dbReference>
<feature type="domain" description="BPL/LPL catalytic" evidence="6">
    <location>
        <begin position="63"/>
        <end position="251"/>
    </location>
</feature>
<dbReference type="InterPro" id="IPR008988">
    <property type="entry name" value="Transcriptional_repressor_C"/>
</dbReference>
<dbReference type="Proteomes" id="UP000549765">
    <property type="component" value="Unassembled WGS sequence"/>
</dbReference>
<dbReference type="PROSITE" id="PS51733">
    <property type="entry name" value="BPL_LPL_CATALYTIC"/>
    <property type="match status" value="1"/>
</dbReference>
<feature type="binding site" evidence="5">
    <location>
        <begin position="86"/>
        <end position="88"/>
    </location>
    <ligand>
        <name>biotin</name>
        <dbReference type="ChEBI" id="CHEBI:57586"/>
    </ligand>
</feature>
<dbReference type="InterPro" id="IPR036388">
    <property type="entry name" value="WH-like_DNA-bd_sf"/>
</dbReference>
<evidence type="ECO:0000256" key="5">
    <source>
        <dbReference type="HAMAP-Rule" id="MF_00978"/>
    </source>
</evidence>
<comment type="catalytic activity">
    <reaction evidence="5">
        <text>biotin + L-lysyl-[protein] + ATP = N(6)-biotinyl-L-lysyl-[protein] + AMP + diphosphate + H(+)</text>
        <dbReference type="Rhea" id="RHEA:11756"/>
        <dbReference type="Rhea" id="RHEA-COMP:9752"/>
        <dbReference type="Rhea" id="RHEA-COMP:10505"/>
        <dbReference type="ChEBI" id="CHEBI:15378"/>
        <dbReference type="ChEBI" id="CHEBI:29969"/>
        <dbReference type="ChEBI" id="CHEBI:30616"/>
        <dbReference type="ChEBI" id="CHEBI:33019"/>
        <dbReference type="ChEBI" id="CHEBI:57586"/>
        <dbReference type="ChEBI" id="CHEBI:83144"/>
        <dbReference type="ChEBI" id="CHEBI:456215"/>
        <dbReference type="EC" id="6.3.4.15"/>
    </reaction>
</comment>
<name>A0A7X6N396_9LACO</name>
<dbReference type="GO" id="GO:0004077">
    <property type="term" value="F:biotin--[biotin carboxyl-carrier protein] ligase activity"/>
    <property type="evidence" value="ECO:0007669"/>
    <property type="project" value="UniProtKB-UniRule"/>
</dbReference>
<dbReference type="GO" id="GO:0003677">
    <property type="term" value="F:DNA binding"/>
    <property type="evidence" value="ECO:0007669"/>
    <property type="project" value="UniProtKB-UniRule"/>
</dbReference>